<evidence type="ECO:0000259" key="2">
    <source>
        <dbReference type="Pfam" id="PF00892"/>
    </source>
</evidence>
<keyword evidence="1" id="KW-0812">Transmembrane</keyword>
<evidence type="ECO:0000313" key="4">
    <source>
        <dbReference type="Proteomes" id="UP000664779"/>
    </source>
</evidence>
<keyword evidence="4" id="KW-1185">Reference proteome</keyword>
<dbReference type="PANTHER" id="PTHR22911:SF103">
    <property type="entry name" value="BLR2811 PROTEIN"/>
    <property type="match status" value="1"/>
</dbReference>
<comment type="caution">
    <text evidence="3">The sequence shown here is derived from an EMBL/GenBank/DDBJ whole genome shotgun (WGS) entry which is preliminary data.</text>
</comment>
<dbReference type="GO" id="GO:0016020">
    <property type="term" value="C:membrane"/>
    <property type="evidence" value="ECO:0007669"/>
    <property type="project" value="InterPro"/>
</dbReference>
<organism evidence="3 4">
    <name type="scientific">Roseibium limicola</name>
    <dbReference type="NCBI Taxonomy" id="2816037"/>
    <lineage>
        <taxon>Bacteria</taxon>
        <taxon>Pseudomonadati</taxon>
        <taxon>Pseudomonadota</taxon>
        <taxon>Alphaproteobacteria</taxon>
        <taxon>Hyphomicrobiales</taxon>
        <taxon>Stappiaceae</taxon>
        <taxon>Roseibium</taxon>
    </lineage>
</organism>
<dbReference type="SUPFAM" id="SSF103481">
    <property type="entry name" value="Multidrug resistance efflux transporter EmrE"/>
    <property type="match status" value="2"/>
</dbReference>
<dbReference type="AlphaFoldDB" id="A0A939EMC0"/>
<feature type="transmembrane region" description="Helical" evidence="1">
    <location>
        <begin position="186"/>
        <end position="208"/>
    </location>
</feature>
<dbReference type="Pfam" id="PF00892">
    <property type="entry name" value="EamA"/>
    <property type="match status" value="2"/>
</dbReference>
<feature type="transmembrane region" description="Helical" evidence="1">
    <location>
        <begin position="214"/>
        <end position="235"/>
    </location>
</feature>
<dbReference type="EMBL" id="JAFLNF010000003">
    <property type="protein sequence ID" value="MBO0345073.1"/>
    <property type="molecule type" value="Genomic_DNA"/>
</dbReference>
<reference evidence="3" key="1">
    <citation type="submission" date="2021-03" db="EMBL/GenBank/DDBJ databases">
        <title>Roseibium sp. CAU 1637 isolated from Incheon.</title>
        <authorList>
            <person name="Kim W."/>
        </authorList>
    </citation>
    <scope>NUCLEOTIDE SEQUENCE</scope>
    <source>
        <strain evidence="3">CAU 1637</strain>
    </source>
</reference>
<feature type="domain" description="EamA" evidence="2">
    <location>
        <begin position="14"/>
        <end position="146"/>
    </location>
</feature>
<dbReference type="InterPro" id="IPR000620">
    <property type="entry name" value="EamA_dom"/>
</dbReference>
<evidence type="ECO:0000256" key="1">
    <source>
        <dbReference type="SAM" id="Phobius"/>
    </source>
</evidence>
<feature type="transmembrane region" description="Helical" evidence="1">
    <location>
        <begin position="155"/>
        <end position="174"/>
    </location>
</feature>
<feature type="transmembrane region" description="Helical" evidence="1">
    <location>
        <begin position="268"/>
        <end position="286"/>
    </location>
</feature>
<feature type="domain" description="EamA" evidence="2">
    <location>
        <begin position="158"/>
        <end position="285"/>
    </location>
</feature>
<feature type="transmembrane region" description="Helical" evidence="1">
    <location>
        <begin position="43"/>
        <end position="62"/>
    </location>
</feature>
<gene>
    <name evidence="3" type="ORF">J0X15_07575</name>
</gene>
<feature type="transmembrane region" description="Helical" evidence="1">
    <location>
        <begin position="107"/>
        <end position="123"/>
    </location>
</feature>
<dbReference type="RefSeq" id="WP_206939434.1">
    <property type="nucleotide sequence ID" value="NZ_JAFLNF010000003.1"/>
</dbReference>
<keyword evidence="1" id="KW-1133">Transmembrane helix</keyword>
<proteinExistence type="predicted"/>
<name>A0A939EMC0_9HYPH</name>
<dbReference type="Proteomes" id="UP000664779">
    <property type="component" value="Unassembled WGS sequence"/>
</dbReference>
<feature type="transmembrane region" description="Helical" evidence="1">
    <location>
        <begin position="83"/>
        <end position="101"/>
    </location>
</feature>
<dbReference type="PANTHER" id="PTHR22911">
    <property type="entry name" value="ACYL-MALONYL CONDENSING ENZYME-RELATED"/>
    <property type="match status" value="1"/>
</dbReference>
<keyword evidence="1" id="KW-0472">Membrane</keyword>
<dbReference type="InterPro" id="IPR037185">
    <property type="entry name" value="EmrE-like"/>
</dbReference>
<evidence type="ECO:0000313" key="3">
    <source>
        <dbReference type="EMBL" id="MBO0345073.1"/>
    </source>
</evidence>
<sequence length="293" mass="31658">MATAADALRARTTTGILLMCAGVACLCVNDAIAKTLSSSYYPVQVLFLRSIIALPFAALIAWKMGGVAALKSYRPAAHLLRGLLWIVAATMFFTSLGLLGLAEATTLIFAAPMFICALSALVLREQVGWRRWLAVLVGFVGVLIVVRPGSDTFQAASLLPIATAVLYALLMISARWVDPRESVWTMMVYLVGVGTLLSASAAPFFWLPVQGKDIWFFFGIAVFGTAGMTLMTQAFRFAPAPAVAPFDYTALLWATLLGYVFWSEIPDTATYVGASVIVASGLFIVYREWKLDS</sequence>
<feature type="transmembrane region" description="Helical" evidence="1">
    <location>
        <begin position="242"/>
        <end position="262"/>
    </location>
</feature>
<accession>A0A939EMC0</accession>
<protein>
    <submittedName>
        <fullName evidence="3">DMT family transporter</fullName>
    </submittedName>
</protein>
<feature type="transmembrane region" description="Helical" evidence="1">
    <location>
        <begin position="132"/>
        <end position="149"/>
    </location>
</feature>